<reference evidence="2 3" key="1">
    <citation type="submission" date="2020-08" db="EMBL/GenBank/DDBJ databases">
        <title>Genomic Encyclopedia of Type Strains, Phase IV (KMG-IV): sequencing the most valuable type-strain genomes for metagenomic binning, comparative biology and taxonomic classification.</title>
        <authorList>
            <person name="Goeker M."/>
        </authorList>
    </citation>
    <scope>NUCLEOTIDE SEQUENCE [LARGE SCALE GENOMIC DNA]</scope>
    <source>
        <strain evidence="2 3">DSM 12252</strain>
    </source>
</reference>
<feature type="chain" id="PRO_5031500255" evidence="1">
    <location>
        <begin position="21"/>
        <end position="75"/>
    </location>
</feature>
<evidence type="ECO:0000313" key="3">
    <source>
        <dbReference type="Proteomes" id="UP000590740"/>
    </source>
</evidence>
<evidence type="ECO:0000256" key="1">
    <source>
        <dbReference type="SAM" id="SignalP"/>
    </source>
</evidence>
<proteinExistence type="predicted"/>
<dbReference type="RefSeq" id="WP_184338136.1">
    <property type="nucleotide sequence ID" value="NZ_JACHIG010000001.1"/>
</dbReference>
<name>A0A7W8DIL7_9BACT</name>
<protein>
    <submittedName>
        <fullName evidence="2">YHS domain-containing protein</fullName>
    </submittedName>
</protein>
<accession>A0A7W8DIL7</accession>
<keyword evidence="3" id="KW-1185">Reference proteome</keyword>
<sequence>MKSLLAPLLLTLAMTATVFAAWPINDECPVDHKASRPIYRVKTEEGFVSFCCTECMQKFAKSPNSYPVKKKDSPK</sequence>
<dbReference type="EMBL" id="JACHIG010000001">
    <property type="protein sequence ID" value="MBB5031203.1"/>
    <property type="molecule type" value="Genomic_DNA"/>
</dbReference>
<keyword evidence="1" id="KW-0732">Signal</keyword>
<comment type="caution">
    <text evidence="2">The sequence shown here is derived from an EMBL/GenBank/DDBJ whole genome shotgun (WGS) entry which is preliminary data.</text>
</comment>
<evidence type="ECO:0000313" key="2">
    <source>
        <dbReference type="EMBL" id="MBB5031203.1"/>
    </source>
</evidence>
<organism evidence="2 3">
    <name type="scientific">Prosthecobacter vanneervenii</name>
    <dbReference type="NCBI Taxonomy" id="48466"/>
    <lineage>
        <taxon>Bacteria</taxon>
        <taxon>Pseudomonadati</taxon>
        <taxon>Verrucomicrobiota</taxon>
        <taxon>Verrucomicrobiia</taxon>
        <taxon>Verrucomicrobiales</taxon>
        <taxon>Verrucomicrobiaceae</taxon>
        <taxon>Prosthecobacter</taxon>
    </lineage>
</organism>
<dbReference type="AlphaFoldDB" id="A0A7W8DIL7"/>
<gene>
    <name evidence="2" type="ORF">HNQ65_000757</name>
</gene>
<dbReference type="Proteomes" id="UP000590740">
    <property type="component" value="Unassembled WGS sequence"/>
</dbReference>
<feature type="signal peptide" evidence="1">
    <location>
        <begin position="1"/>
        <end position="20"/>
    </location>
</feature>